<evidence type="ECO:0000256" key="5">
    <source>
        <dbReference type="ARBA" id="ARBA00022989"/>
    </source>
</evidence>
<dbReference type="PANTHER" id="PTHR43394:SF1">
    <property type="entry name" value="ATP-BINDING CASSETTE SUB-FAMILY B MEMBER 10, MITOCHONDRIAL"/>
    <property type="match status" value="1"/>
</dbReference>
<feature type="region of interest" description="Disordered" evidence="7">
    <location>
        <begin position="1"/>
        <end position="20"/>
    </location>
</feature>
<dbReference type="Proteomes" id="UP000679992">
    <property type="component" value="Unassembled WGS sequence"/>
</dbReference>
<accession>A0ABQ4M8S4</accession>
<keyword evidence="4" id="KW-0067">ATP-binding</keyword>
<evidence type="ECO:0000256" key="4">
    <source>
        <dbReference type="ARBA" id="ARBA00022840"/>
    </source>
</evidence>
<keyword evidence="6 8" id="KW-0472">Membrane</keyword>
<dbReference type="SUPFAM" id="SSF90123">
    <property type="entry name" value="ABC transporter transmembrane region"/>
    <property type="match status" value="1"/>
</dbReference>
<evidence type="ECO:0000256" key="7">
    <source>
        <dbReference type="SAM" id="MobiDB-lite"/>
    </source>
</evidence>
<dbReference type="Pfam" id="PF00664">
    <property type="entry name" value="ABC_membrane"/>
    <property type="match status" value="1"/>
</dbReference>
<evidence type="ECO:0000256" key="3">
    <source>
        <dbReference type="ARBA" id="ARBA00022741"/>
    </source>
</evidence>
<evidence type="ECO:0000256" key="1">
    <source>
        <dbReference type="ARBA" id="ARBA00004651"/>
    </source>
</evidence>
<organism evidence="11 12">
    <name type="scientific">Paenibacillus vini</name>
    <dbReference type="NCBI Taxonomy" id="1476024"/>
    <lineage>
        <taxon>Bacteria</taxon>
        <taxon>Bacillati</taxon>
        <taxon>Bacillota</taxon>
        <taxon>Bacilli</taxon>
        <taxon>Bacillales</taxon>
        <taxon>Paenibacillaceae</taxon>
        <taxon>Paenibacillus</taxon>
    </lineage>
</organism>
<dbReference type="PROSITE" id="PS00211">
    <property type="entry name" value="ABC_TRANSPORTER_1"/>
    <property type="match status" value="1"/>
</dbReference>
<dbReference type="InterPro" id="IPR039421">
    <property type="entry name" value="Type_1_exporter"/>
</dbReference>
<feature type="domain" description="ABC transmembrane type-1" evidence="10">
    <location>
        <begin position="43"/>
        <end position="320"/>
    </location>
</feature>
<evidence type="ECO:0000313" key="12">
    <source>
        <dbReference type="Proteomes" id="UP000679992"/>
    </source>
</evidence>
<dbReference type="Gene3D" id="3.40.50.300">
    <property type="entry name" value="P-loop containing nucleotide triphosphate hydrolases"/>
    <property type="match status" value="1"/>
</dbReference>
<feature type="transmembrane region" description="Helical" evidence="8">
    <location>
        <begin position="37"/>
        <end position="58"/>
    </location>
</feature>
<name>A0ABQ4M8S4_9BACL</name>
<sequence>MALNGTAEAIESSGSNASDKSNKGAFFRLMRETKPSIGLLTTAVLLSVVSTLVGLVIPMFTKNLVDGFSLAALDRTQIIALVAAFAGQTLASGLGIFLLNYIGQKMVASLRDRLWKKLLVLPVSYFDNNRTGESVSRMTNDTGVIKTLISEHVAGFFSGIISIIGSIIVLLYLNWKMTVIMFIVIPLAALVLYPLGRKMYKISVGMQDETASFTATLSQVLSEIRLVKASNAEPREYASGSKGITGLLKFGVKEGLVMAWISPLISVVMMMLLVVVIGYGGMQVSSGALTAGELVAFILYLIQIVMPMTQLTTFFTQLQKAKGATERIMETLEAEEEAFDTGKEVDYANRPVTIEDLSFGYKEEEPVLKEVSFRMEPGTVTAVVGPSGGGKTTLFSMLERFYLPHEGRILLGTEPIDSFSLRSWRSIIGYVSQDSPMIAGTIRENLCYGVERSVSDEELRQAAEMAYADGFIAELPNAYDTDVGERGVKLSGGQRQRIAIARALLRDPKILMLDEATSSLDSRSEQVVQQALNNLMAGRTTIVIAHRLSTVVGADQIIFVEKGTVTGRGTHDELLKNHEMYREFAAQQLQIAEGILDEARD</sequence>
<dbReference type="Gene3D" id="1.20.1560.10">
    <property type="entry name" value="ABC transporter type 1, transmembrane domain"/>
    <property type="match status" value="1"/>
</dbReference>
<dbReference type="RefSeq" id="WP_213654196.1">
    <property type="nucleotide sequence ID" value="NZ_BOSL01000003.1"/>
</dbReference>
<dbReference type="EMBL" id="BOSL01000003">
    <property type="protein sequence ID" value="GIP52386.1"/>
    <property type="molecule type" value="Genomic_DNA"/>
</dbReference>
<comment type="subcellular location">
    <subcellularLocation>
        <location evidence="1">Cell membrane</location>
        <topology evidence="1">Multi-pass membrane protein</topology>
    </subcellularLocation>
</comment>
<evidence type="ECO:0000256" key="2">
    <source>
        <dbReference type="ARBA" id="ARBA00022692"/>
    </source>
</evidence>
<keyword evidence="2 8" id="KW-0812">Transmembrane</keyword>
<comment type="caution">
    <text evidence="11">The sequence shown here is derived from an EMBL/GenBank/DDBJ whole genome shotgun (WGS) entry which is preliminary data.</text>
</comment>
<dbReference type="Pfam" id="PF00005">
    <property type="entry name" value="ABC_tran"/>
    <property type="match status" value="1"/>
</dbReference>
<dbReference type="InterPro" id="IPR003439">
    <property type="entry name" value="ABC_transporter-like_ATP-bd"/>
</dbReference>
<dbReference type="SUPFAM" id="SSF52540">
    <property type="entry name" value="P-loop containing nucleoside triphosphate hydrolases"/>
    <property type="match status" value="1"/>
</dbReference>
<evidence type="ECO:0000256" key="8">
    <source>
        <dbReference type="SAM" id="Phobius"/>
    </source>
</evidence>
<evidence type="ECO:0000259" key="10">
    <source>
        <dbReference type="PROSITE" id="PS50929"/>
    </source>
</evidence>
<feature type="transmembrane region" description="Helical" evidence="8">
    <location>
        <begin position="294"/>
        <end position="315"/>
    </location>
</feature>
<evidence type="ECO:0000256" key="6">
    <source>
        <dbReference type="ARBA" id="ARBA00023136"/>
    </source>
</evidence>
<evidence type="ECO:0000259" key="9">
    <source>
        <dbReference type="PROSITE" id="PS50893"/>
    </source>
</evidence>
<dbReference type="InterPro" id="IPR003593">
    <property type="entry name" value="AAA+_ATPase"/>
</dbReference>
<dbReference type="SMART" id="SM00382">
    <property type="entry name" value="AAA"/>
    <property type="match status" value="1"/>
</dbReference>
<protein>
    <submittedName>
        <fullName evidence="11">Multidrug ABC transporter permease</fullName>
    </submittedName>
</protein>
<dbReference type="PROSITE" id="PS50893">
    <property type="entry name" value="ABC_TRANSPORTER_2"/>
    <property type="match status" value="1"/>
</dbReference>
<evidence type="ECO:0000313" key="11">
    <source>
        <dbReference type="EMBL" id="GIP52386.1"/>
    </source>
</evidence>
<dbReference type="PANTHER" id="PTHR43394">
    <property type="entry name" value="ATP-DEPENDENT PERMEASE MDL1, MITOCHONDRIAL"/>
    <property type="match status" value="1"/>
</dbReference>
<keyword evidence="5 8" id="KW-1133">Transmembrane helix</keyword>
<dbReference type="CDD" id="cd18551">
    <property type="entry name" value="ABC_6TM_LmrA_like"/>
    <property type="match status" value="1"/>
</dbReference>
<gene>
    <name evidence="11" type="ORF">J42TS3_14210</name>
</gene>
<keyword evidence="12" id="KW-1185">Reference proteome</keyword>
<feature type="domain" description="ABC transporter" evidence="9">
    <location>
        <begin position="352"/>
        <end position="587"/>
    </location>
</feature>
<dbReference type="InterPro" id="IPR027417">
    <property type="entry name" value="P-loop_NTPase"/>
</dbReference>
<dbReference type="InterPro" id="IPR017871">
    <property type="entry name" value="ABC_transporter-like_CS"/>
</dbReference>
<keyword evidence="3" id="KW-0547">Nucleotide-binding</keyword>
<dbReference type="InterPro" id="IPR036640">
    <property type="entry name" value="ABC1_TM_sf"/>
</dbReference>
<feature type="transmembrane region" description="Helical" evidence="8">
    <location>
        <begin position="153"/>
        <end position="173"/>
    </location>
</feature>
<feature type="transmembrane region" description="Helical" evidence="8">
    <location>
        <begin position="179"/>
        <end position="196"/>
    </location>
</feature>
<feature type="transmembrane region" description="Helical" evidence="8">
    <location>
        <begin position="78"/>
        <end position="103"/>
    </location>
</feature>
<dbReference type="InterPro" id="IPR011527">
    <property type="entry name" value="ABC1_TM_dom"/>
</dbReference>
<reference evidence="11 12" key="1">
    <citation type="submission" date="2021-03" db="EMBL/GenBank/DDBJ databases">
        <title>Antimicrobial resistance genes in bacteria isolated from Japanese honey, and their potential for conferring macrolide and lincosamide resistance in the American foulbrood pathogen Paenibacillus larvae.</title>
        <authorList>
            <person name="Okamoto M."/>
            <person name="Kumagai M."/>
            <person name="Kanamori H."/>
            <person name="Takamatsu D."/>
        </authorList>
    </citation>
    <scope>NUCLEOTIDE SEQUENCE [LARGE SCALE GENOMIC DNA]</scope>
    <source>
        <strain evidence="11 12">J42TS3</strain>
    </source>
</reference>
<feature type="transmembrane region" description="Helical" evidence="8">
    <location>
        <begin position="257"/>
        <end position="282"/>
    </location>
</feature>
<dbReference type="PROSITE" id="PS50929">
    <property type="entry name" value="ABC_TM1F"/>
    <property type="match status" value="1"/>
</dbReference>
<proteinExistence type="predicted"/>